<keyword evidence="2" id="KW-1185">Reference proteome</keyword>
<protein>
    <submittedName>
        <fullName evidence="1">Uncharacterized protein</fullName>
    </submittedName>
</protein>
<name>A0A1H6DCM6_9ACTN</name>
<proteinExistence type="predicted"/>
<gene>
    <name evidence="1" type="ORF">SAMN05216223_11423</name>
</gene>
<organism evidence="1 2">
    <name type="scientific">Actinacidiphila yanglinensis</name>
    <dbReference type="NCBI Taxonomy" id="310779"/>
    <lineage>
        <taxon>Bacteria</taxon>
        <taxon>Bacillati</taxon>
        <taxon>Actinomycetota</taxon>
        <taxon>Actinomycetes</taxon>
        <taxon>Kitasatosporales</taxon>
        <taxon>Streptomycetaceae</taxon>
        <taxon>Actinacidiphila</taxon>
    </lineage>
</organism>
<accession>A0A1H6DCM6</accession>
<dbReference type="EMBL" id="FNVU01000014">
    <property type="protein sequence ID" value="SEG83217.1"/>
    <property type="molecule type" value="Genomic_DNA"/>
</dbReference>
<sequence length="47" mass="5227">MLDDGTLRAEGAAAARMKDHRLMTVAGVEHARVPLRVDSVWPVRRKS</sequence>
<dbReference type="AlphaFoldDB" id="A0A1H6DCM6"/>
<reference evidence="1 2" key="1">
    <citation type="submission" date="2016-10" db="EMBL/GenBank/DDBJ databases">
        <authorList>
            <person name="de Groot N.N."/>
        </authorList>
    </citation>
    <scope>NUCLEOTIDE SEQUENCE [LARGE SCALE GENOMIC DNA]</scope>
    <source>
        <strain evidence="1 2">CGMCC 4.2023</strain>
    </source>
</reference>
<evidence type="ECO:0000313" key="2">
    <source>
        <dbReference type="Proteomes" id="UP000236754"/>
    </source>
</evidence>
<evidence type="ECO:0000313" key="1">
    <source>
        <dbReference type="EMBL" id="SEG83217.1"/>
    </source>
</evidence>
<dbReference type="Proteomes" id="UP000236754">
    <property type="component" value="Unassembled WGS sequence"/>
</dbReference>